<dbReference type="Gene3D" id="3.40.190.10">
    <property type="entry name" value="Periplasmic binding protein-like II"/>
    <property type="match status" value="2"/>
</dbReference>
<dbReference type="InterPro" id="IPR005119">
    <property type="entry name" value="LysR_subst-bd"/>
</dbReference>
<dbReference type="Gene3D" id="1.10.10.10">
    <property type="entry name" value="Winged helix-like DNA-binding domain superfamily/Winged helix DNA-binding domain"/>
    <property type="match status" value="1"/>
</dbReference>
<feature type="domain" description="HTH lysR-type" evidence="5">
    <location>
        <begin position="5"/>
        <end position="62"/>
    </location>
</feature>
<organism evidence="6 7">
    <name type="scientific">Sphingomonas hengshuiensis</name>
    <dbReference type="NCBI Taxonomy" id="1609977"/>
    <lineage>
        <taxon>Bacteria</taxon>
        <taxon>Pseudomonadati</taxon>
        <taxon>Pseudomonadota</taxon>
        <taxon>Alphaproteobacteria</taxon>
        <taxon>Sphingomonadales</taxon>
        <taxon>Sphingomonadaceae</taxon>
        <taxon>Sphingomonas</taxon>
    </lineage>
</organism>
<evidence type="ECO:0000313" key="7">
    <source>
        <dbReference type="Proteomes" id="UP000248614"/>
    </source>
</evidence>
<accession>A0A2W4YY31</accession>
<dbReference type="InterPro" id="IPR036388">
    <property type="entry name" value="WH-like_DNA-bd_sf"/>
</dbReference>
<dbReference type="Proteomes" id="UP000248614">
    <property type="component" value="Unassembled WGS sequence"/>
</dbReference>
<keyword evidence="4" id="KW-0804">Transcription</keyword>
<dbReference type="CDD" id="cd08417">
    <property type="entry name" value="PBP2_Nitroaromatics_like"/>
    <property type="match status" value="1"/>
</dbReference>
<keyword evidence="3" id="KW-0238">DNA-binding</keyword>
<dbReference type="PANTHER" id="PTHR30118:SF15">
    <property type="entry name" value="TRANSCRIPTIONAL REGULATORY PROTEIN"/>
    <property type="match status" value="1"/>
</dbReference>
<evidence type="ECO:0000313" key="6">
    <source>
        <dbReference type="EMBL" id="PZO74047.1"/>
    </source>
</evidence>
<name>A0A2W4YY31_9SPHN</name>
<dbReference type="PANTHER" id="PTHR30118">
    <property type="entry name" value="HTH-TYPE TRANSCRIPTIONAL REGULATOR LEUO-RELATED"/>
    <property type="match status" value="1"/>
</dbReference>
<dbReference type="InterPro" id="IPR000847">
    <property type="entry name" value="LysR_HTH_N"/>
</dbReference>
<dbReference type="Pfam" id="PF03466">
    <property type="entry name" value="LysR_substrate"/>
    <property type="match status" value="1"/>
</dbReference>
<dbReference type="EMBL" id="QFNF01000044">
    <property type="protein sequence ID" value="PZO74047.1"/>
    <property type="molecule type" value="Genomic_DNA"/>
</dbReference>
<proteinExistence type="inferred from homology"/>
<dbReference type="InterPro" id="IPR037402">
    <property type="entry name" value="YidZ_PBP2"/>
</dbReference>
<keyword evidence="2" id="KW-0805">Transcription regulation</keyword>
<dbReference type="SUPFAM" id="SSF53850">
    <property type="entry name" value="Periplasmic binding protein-like II"/>
    <property type="match status" value="1"/>
</dbReference>
<sequence>MAVRIDPSLLVILAMLLKTRSVSRAAAQLKTSQPSVSRALALLRTELGDPLLVRSSGGMTLTRRAEELVEPVQNWLNATATLLEPPCFEPRQLERRFRVASTDFGVLAVIAPALPRLMEEAPRAAIDVVGLKGGMIAELASGEVDLLVSGLDPNLSQSHERFLFTDDFSCLFRAGHPLAGDSAPVPLEQYLRWPHIAVTVGDDDFDRIESRLGAHGQRRRVVASIPYFGTSPSVIGASDAVVTLPSRAARALGGAHGLHMRPAPVETGSFGYHLLWHERTERDPASIWLRDLLAGN</sequence>
<dbReference type="Pfam" id="PF00126">
    <property type="entry name" value="HTH_1"/>
    <property type="match status" value="1"/>
</dbReference>
<evidence type="ECO:0000256" key="1">
    <source>
        <dbReference type="ARBA" id="ARBA00009437"/>
    </source>
</evidence>
<dbReference type="PROSITE" id="PS50931">
    <property type="entry name" value="HTH_LYSR"/>
    <property type="match status" value="1"/>
</dbReference>
<dbReference type="GO" id="GO:0003700">
    <property type="term" value="F:DNA-binding transcription factor activity"/>
    <property type="evidence" value="ECO:0007669"/>
    <property type="project" value="InterPro"/>
</dbReference>
<dbReference type="AlphaFoldDB" id="A0A2W4YY31"/>
<comment type="caution">
    <text evidence="6">The sequence shown here is derived from an EMBL/GenBank/DDBJ whole genome shotgun (WGS) entry which is preliminary data.</text>
</comment>
<gene>
    <name evidence="6" type="ORF">DI632_13825</name>
</gene>
<dbReference type="SUPFAM" id="SSF46785">
    <property type="entry name" value="Winged helix' DNA-binding domain"/>
    <property type="match status" value="1"/>
</dbReference>
<dbReference type="InterPro" id="IPR036390">
    <property type="entry name" value="WH_DNA-bd_sf"/>
</dbReference>
<reference evidence="6 7" key="1">
    <citation type="submission" date="2017-08" db="EMBL/GenBank/DDBJ databases">
        <title>Infants hospitalized years apart are colonized by the same room-sourced microbial strains.</title>
        <authorList>
            <person name="Brooks B."/>
            <person name="Olm M.R."/>
            <person name="Firek B.A."/>
            <person name="Baker R."/>
            <person name="Thomas B.C."/>
            <person name="Morowitz M.J."/>
            <person name="Banfield J.F."/>
        </authorList>
    </citation>
    <scope>NUCLEOTIDE SEQUENCE [LARGE SCALE GENOMIC DNA]</scope>
    <source>
        <strain evidence="6">S2_018_000_R3_110</strain>
    </source>
</reference>
<dbReference type="PRINTS" id="PR00039">
    <property type="entry name" value="HTHLYSR"/>
</dbReference>
<evidence type="ECO:0000256" key="3">
    <source>
        <dbReference type="ARBA" id="ARBA00023125"/>
    </source>
</evidence>
<evidence type="ECO:0000259" key="5">
    <source>
        <dbReference type="PROSITE" id="PS50931"/>
    </source>
</evidence>
<evidence type="ECO:0000256" key="4">
    <source>
        <dbReference type="ARBA" id="ARBA00023163"/>
    </source>
</evidence>
<dbReference type="GO" id="GO:0003677">
    <property type="term" value="F:DNA binding"/>
    <property type="evidence" value="ECO:0007669"/>
    <property type="project" value="UniProtKB-KW"/>
</dbReference>
<dbReference type="InterPro" id="IPR050389">
    <property type="entry name" value="LysR-type_TF"/>
</dbReference>
<comment type="similarity">
    <text evidence="1">Belongs to the LysR transcriptional regulatory family.</text>
</comment>
<evidence type="ECO:0000256" key="2">
    <source>
        <dbReference type="ARBA" id="ARBA00023015"/>
    </source>
</evidence>
<protein>
    <submittedName>
        <fullName evidence="6">LysR family transcriptional regulator</fullName>
    </submittedName>
</protein>